<dbReference type="GO" id="GO:0003700">
    <property type="term" value="F:DNA-binding transcription factor activity"/>
    <property type="evidence" value="ECO:0007669"/>
    <property type="project" value="UniProtKB-UniRule"/>
</dbReference>
<evidence type="ECO:0000256" key="9">
    <source>
        <dbReference type="ARBA" id="ARBA00023125"/>
    </source>
</evidence>
<feature type="coiled-coil region" evidence="13">
    <location>
        <begin position="2"/>
        <end position="37"/>
    </location>
</feature>
<comment type="subcellular location">
    <subcellularLocation>
        <location evidence="1 12">Host nucleus</location>
    </subcellularLocation>
</comment>
<evidence type="ECO:0000256" key="4">
    <source>
        <dbReference type="ARBA" id="ARBA00022518"/>
    </source>
</evidence>
<comment type="subunit">
    <text evidence="12">Binds DNA as homodimer. Interacts with protein E1; this interaction greatly increases E1 DNA-binding activity. Interacts with protein L1; this interaction enhances E2-dependent replication and transcription activation. Interacts with protein L2; this interaction inhibits E2 transcriptional activity but not DNA replication function E2. Interacts with protein E7; this interaction inhibits E7 oncogenic activity. Interacts with host TAF1; this interaction modulates E2-dependent transcriptional regulation. Interacts with host BRD4; this interaction mediates E2 transcriptional activation function. Additionally, the interaction with host BRD4 on mitotic chromosomes mediates tethering of the viral genome. Interacts with host TOPBP1; this interaction is required for optimal viral DNA replication.</text>
</comment>
<dbReference type="Gene3D" id="2.170.200.10">
    <property type="entry name" value="Papillomavirus E2 early protein domain"/>
    <property type="match status" value="1"/>
</dbReference>
<dbReference type="EMBL" id="FJ598133">
    <property type="protein sequence ID" value="ACV32161.1"/>
    <property type="molecule type" value="Genomic_DNA"/>
</dbReference>
<evidence type="ECO:0000313" key="18">
    <source>
        <dbReference type="Proteomes" id="UP000108731"/>
    </source>
</evidence>
<protein>
    <recommendedName>
        <fullName evidence="12">Regulatory protein E2</fullName>
    </recommendedName>
</protein>
<sequence>MMEALAERLSALQDRILELYEDDSKDLKDQIEHWKCVRQECAVLYKAREVGFTHLNHQVVPPLTVSRAKAHKAIEVQLALESLQNSEYNNEEWTLQDASLEMWHTEPKGCFKKKGVPVTVLFDCDKDNTMEYVLWGHIYVWGDNGWVKTFGEADNWGLHYTVAGDKVYYVQFYEDAKKYGHGNGNGDGYEWEVHVGGTVMHYSDSVSSATHCDKLPTVEIVSGLQPINPSPPPANPSAKENVWSSPAKRVRRSDSGGDPVRALDGKSRSVLCGSAHNNATGSSGDSNYTPIVHLKGESNCLKCLRFRLGKHKHLYINISSTWRWANHASEKAIVTVTFASELQRQQFLSTVKIPSTVTLSQGVMTV</sequence>
<dbReference type="InterPro" id="IPR042504">
    <property type="entry name" value="Regulatory_protein_E2_N_2"/>
</dbReference>
<dbReference type="GO" id="GO:0006260">
    <property type="term" value="P:DNA replication"/>
    <property type="evidence" value="ECO:0007669"/>
    <property type="project" value="UniProtKB-KW"/>
</dbReference>
<keyword evidence="7 12" id="KW-0235">DNA replication</keyword>
<dbReference type="SUPFAM" id="SSF54957">
    <property type="entry name" value="Viral DNA-binding domain"/>
    <property type="match status" value="1"/>
</dbReference>
<dbReference type="Pfam" id="PF00508">
    <property type="entry name" value="PPV_E2_N"/>
    <property type="match status" value="1"/>
</dbReference>
<evidence type="ECO:0000256" key="13">
    <source>
        <dbReference type="SAM" id="Coils"/>
    </source>
</evidence>
<dbReference type="GO" id="GO:0006351">
    <property type="term" value="P:DNA-templated transcription"/>
    <property type="evidence" value="ECO:0007669"/>
    <property type="project" value="UniProtKB-UniRule"/>
</dbReference>
<dbReference type="InterPro" id="IPR036050">
    <property type="entry name" value="Regulatory_protein_E2_N"/>
</dbReference>
<keyword evidence="5 12" id="KW-0597">Phosphoprotein</keyword>
<dbReference type="Pfam" id="PF00511">
    <property type="entry name" value="PPV_E2_C"/>
    <property type="match status" value="1"/>
</dbReference>
<feature type="cross-link" description="Glycyl lysine isopeptide (Lys-Gly) (interchain with G-Cter in SUMO)" evidence="12">
    <location>
        <position position="295"/>
    </location>
</feature>
<reference evidence="17 18" key="1">
    <citation type="journal article" date="2009" name="Virology">
        <title>Genomic diversity and interspecies host infection of alpha12 Macaca fascicularis papillomaviruses (MfPVs).</title>
        <authorList>
            <person name="Chen Z."/>
            <person name="van Doorslaer K."/>
            <person name="Desalle R."/>
            <person name="Wood C.E."/>
            <person name="Kaplan J.R."/>
            <person name="Wagner J.D."/>
            <person name="Burk R.D."/>
        </authorList>
    </citation>
    <scope>NUCLEOTIDE SEQUENCE [LARGE SCALE GENOMIC DNA]</scope>
    <source>
        <strain evidence="17">Mac686</strain>
    </source>
</reference>
<keyword evidence="6 12" id="KW-1048">Host nucleus</keyword>
<dbReference type="Gene3D" id="1.10.287.30">
    <property type="entry name" value="E2 (early) protein, N terminal domain, subdomain 1"/>
    <property type="match status" value="1"/>
</dbReference>
<dbReference type="HAMAP" id="MF_04001">
    <property type="entry name" value="PPV_E2"/>
    <property type="match status" value="1"/>
</dbReference>
<feature type="region of interest" description="Disordered" evidence="14">
    <location>
        <begin position="223"/>
        <end position="265"/>
    </location>
</feature>
<feature type="domain" description="Papillomavirus E2 C-terminal" evidence="16">
    <location>
        <begin position="290"/>
        <end position="364"/>
    </location>
</feature>
<dbReference type="Proteomes" id="UP000108731">
    <property type="component" value="Segment"/>
</dbReference>
<keyword evidence="12" id="KW-1017">Isopeptide bond</keyword>
<dbReference type="Gene3D" id="3.30.70.330">
    <property type="match status" value="1"/>
</dbReference>
<proteinExistence type="inferred from homology"/>
<evidence type="ECO:0000256" key="11">
    <source>
        <dbReference type="ARBA" id="ARBA00023163"/>
    </source>
</evidence>
<gene>
    <name evidence="12 17" type="primary">E2</name>
</gene>
<keyword evidence="12" id="KW-0832">Ubl conjugation</keyword>
<dbReference type="InterPro" id="IPR042503">
    <property type="entry name" value="Regulatory_protein_E2_N_1"/>
</dbReference>
<accession>D0QMD2</accession>
<keyword evidence="11 12" id="KW-0804">Transcription</keyword>
<keyword evidence="9 12" id="KW-0238">DNA-binding</keyword>
<evidence type="ECO:0000256" key="1">
    <source>
        <dbReference type="ARBA" id="ARBA00004147"/>
    </source>
</evidence>
<comment type="caution">
    <text evidence="12">Lacks conserved residue(s) required for the propagation of feature annotation.</text>
</comment>
<dbReference type="InterPro" id="IPR012677">
    <property type="entry name" value="Nucleotide-bd_a/b_plait_sf"/>
</dbReference>
<keyword evidence="4 12" id="KW-0244">Early protein</keyword>
<feature type="domain" description="Papillomavirus E2 N-terminal" evidence="15">
    <location>
        <begin position="2"/>
        <end position="201"/>
    </location>
</feature>
<evidence type="ECO:0000256" key="5">
    <source>
        <dbReference type="ARBA" id="ARBA00022553"/>
    </source>
</evidence>
<evidence type="ECO:0000256" key="7">
    <source>
        <dbReference type="ARBA" id="ARBA00022705"/>
    </source>
</evidence>
<keyword evidence="10 12" id="KW-0010">Activator</keyword>
<dbReference type="GO" id="GO:0039693">
    <property type="term" value="P:viral DNA genome replication"/>
    <property type="evidence" value="ECO:0007669"/>
    <property type="project" value="UniProtKB-UniRule"/>
</dbReference>
<feature type="region of interest" description="DNA-binding domain" evidence="12">
    <location>
        <begin position="288"/>
        <end position="366"/>
    </location>
</feature>
<dbReference type="GO" id="GO:0000166">
    <property type="term" value="F:nucleotide binding"/>
    <property type="evidence" value="ECO:0007669"/>
    <property type="project" value="UniProtKB-UniRule"/>
</dbReference>
<evidence type="ECO:0000256" key="8">
    <source>
        <dbReference type="ARBA" id="ARBA00023015"/>
    </source>
</evidence>
<comment type="PTM">
    <text evidence="12">Sumoylation plays a regulatory role in E2 transcriptional activity.</text>
</comment>
<comment type="PTM">
    <text evidence="12">Phosphorylated.</text>
</comment>
<dbReference type="InterPro" id="IPR001866">
    <property type="entry name" value="PPV_E2_N"/>
</dbReference>
<dbReference type="SUPFAM" id="SSF51332">
    <property type="entry name" value="E2 regulatory, transactivation domain"/>
    <property type="match status" value="1"/>
</dbReference>
<evidence type="ECO:0000259" key="16">
    <source>
        <dbReference type="Pfam" id="PF00511"/>
    </source>
</evidence>
<dbReference type="GO" id="GO:0006275">
    <property type="term" value="P:regulation of DNA replication"/>
    <property type="evidence" value="ECO:0007669"/>
    <property type="project" value="UniProtKB-UniRule"/>
</dbReference>
<organism evidence="17 18">
    <name type="scientific">Rhesus papillomavirus 1b</name>
    <dbReference type="NCBI Taxonomy" id="464935"/>
    <lineage>
        <taxon>Viruses</taxon>
        <taxon>Monodnaviria</taxon>
        <taxon>Shotokuvirae</taxon>
        <taxon>Cossaviricota</taxon>
        <taxon>Papovaviricetes</taxon>
        <taxon>Zurhausenvirales</taxon>
        <taxon>Papillomaviridae</taxon>
        <taxon>Firstpapillomavirinae</taxon>
        <taxon>Alphapapillomavirus</taxon>
        <taxon>Rhesus papillomavirus type 1</taxon>
    </lineage>
</organism>
<comment type="similarity">
    <text evidence="2">Belongs to the papillomaviridae E8^E2C protein family.</text>
</comment>
<evidence type="ECO:0000256" key="3">
    <source>
        <dbReference type="ARBA" id="ARBA00022491"/>
    </source>
</evidence>
<evidence type="ECO:0000256" key="12">
    <source>
        <dbReference type="HAMAP-Rule" id="MF_04001"/>
    </source>
</evidence>
<comment type="function">
    <text evidence="12">Plays a role in the initiation of viral DNA replication. A dimer of E2 interacts with a dimer of E1 in order to improve specificity of E1 DNA binding activity. Once the complex recognizes and binds DNA at specific sites, the E2 dimer is removed from DNA. E2 also regulates viral transcription through binding to the E2RE response element (5'-ACCNNNNNNGGT-3') present in multiple copies in the regulatory regions of the viral genome. Activates or represses transcription depending on E2RE's position with regards to proximal promoter elements including the TATA-box. Repression occurs by sterically hindering the assembly of the transcription initiation complex.</text>
</comment>
<evidence type="ECO:0000256" key="14">
    <source>
        <dbReference type="SAM" id="MobiDB-lite"/>
    </source>
</evidence>
<evidence type="ECO:0000256" key="6">
    <source>
        <dbReference type="ARBA" id="ARBA00022562"/>
    </source>
</evidence>
<evidence type="ECO:0000256" key="10">
    <source>
        <dbReference type="ARBA" id="ARBA00023159"/>
    </source>
</evidence>
<dbReference type="InterPro" id="IPR000427">
    <property type="entry name" value="Papillomavirus_E2_C"/>
</dbReference>
<evidence type="ECO:0000313" key="17">
    <source>
        <dbReference type="EMBL" id="ACV32161.1"/>
    </source>
</evidence>
<name>D0QMD2_RHPV1</name>
<dbReference type="InterPro" id="IPR035975">
    <property type="entry name" value="E2/EBNA1_C_sf"/>
</dbReference>
<keyword evidence="8 12" id="KW-0805">Transcription regulation</keyword>
<evidence type="ECO:0000259" key="15">
    <source>
        <dbReference type="Pfam" id="PF00508"/>
    </source>
</evidence>
<dbReference type="GO" id="GO:0003677">
    <property type="term" value="F:DNA binding"/>
    <property type="evidence" value="ECO:0007669"/>
    <property type="project" value="UniProtKB-UniRule"/>
</dbReference>
<keyword evidence="13" id="KW-0175">Coiled coil</keyword>
<dbReference type="InterPro" id="IPR033668">
    <property type="entry name" value="Reg_prot_E2"/>
</dbReference>
<dbReference type="GO" id="GO:0042025">
    <property type="term" value="C:host cell nucleus"/>
    <property type="evidence" value="ECO:0007669"/>
    <property type="project" value="UniProtKB-SubCell"/>
</dbReference>
<comment type="similarity">
    <text evidence="12">Belongs to the papillomaviridae E2 protein family.</text>
</comment>
<evidence type="ECO:0000256" key="2">
    <source>
        <dbReference type="ARBA" id="ARBA00007794"/>
    </source>
</evidence>
<keyword evidence="3 12" id="KW-0678">Repressor</keyword>